<accession>A0A9P8S0L4</accession>
<reference evidence="1 2" key="1">
    <citation type="journal article" date="2014" name="PLoS Genet.">
        <title>The Genome of Spironucleus salmonicida Highlights a Fish Pathogen Adapted to Fluctuating Environments.</title>
        <authorList>
            <person name="Xu F."/>
            <person name="Jerlstrom-Hultqvist J."/>
            <person name="Einarsson E."/>
            <person name="Astvaldsson A."/>
            <person name="Svard S.G."/>
            <person name="Andersson J.O."/>
        </authorList>
    </citation>
    <scope>NUCLEOTIDE SEQUENCE [LARGE SCALE GENOMIC DNA]</scope>
    <source>
        <strain evidence="1 2">ATCC 50377</strain>
    </source>
</reference>
<name>A0A9P8S0L4_9EUKA</name>
<sequence>MLGTKLFREMLISQDFHQTSYFTFHVSLSSPLQPLLTNQYYLFIKIITITEKPTRATEITNIIPTLTFISQLQYLMQNPPVLTLQIVAITVQGTVLLKIHTVVAYVANYDFVMFTDLSFSENGVIPAMQSYTIEASQVEIFQRKVGQASSILVVIVGGTVSLAVLAPVHGDDVDILAVLVNLQRIIFQNKIFQITDEQVGAAALQVDNRQRTYRTVHQLTAGELLHQSSFNALGALTQLIQVAFIFCQTRAVLNVFQAIFG</sequence>
<dbReference type="EMBL" id="AUWU02000002">
    <property type="protein sequence ID" value="KAH0575826.1"/>
    <property type="molecule type" value="Genomic_DNA"/>
</dbReference>
<dbReference type="AlphaFoldDB" id="A0A9P8S0L4"/>
<dbReference type="KEGG" id="ssao:94295373"/>
<dbReference type="Proteomes" id="UP000018208">
    <property type="component" value="Unassembled WGS sequence"/>
</dbReference>
<protein>
    <submittedName>
        <fullName evidence="1">Uncharacterized protein</fullName>
    </submittedName>
</protein>
<organism evidence="1 2">
    <name type="scientific">Spironucleus salmonicida</name>
    <dbReference type="NCBI Taxonomy" id="348837"/>
    <lineage>
        <taxon>Eukaryota</taxon>
        <taxon>Metamonada</taxon>
        <taxon>Diplomonadida</taxon>
        <taxon>Hexamitidae</taxon>
        <taxon>Hexamitinae</taxon>
        <taxon>Spironucleus</taxon>
    </lineage>
</organism>
<comment type="caution">
    <text evidence="1">The sequence shown here is derived from an EMBL/GenBank/DDBJ whole genome shotgun (WGS) entry which is preliminary data.</text>
</comment>
<dbReference type="GeneID" id="94295373"/>
<gene>
    <name evidence="1" type="ORF">SS50377_21350</name>
</gene>
<dbReference type="RefSeq" id="XP_067766599.1">
    <property type="nucleotide sequence ID" value="XM_067905282.1"/>
</dbReference>
<evidence type="ECO:0000313" key="1">
    <source>
        <dbReference type="EMBL" id="KAH0575826.1"/>
    </source>
</evidence>
<evidence type="ECO:0000313" key="2">
    <source>
        <dbReference type="Proteomes" id="UP000018208"/>
    </source>
</evidence>
<keyword evidence="2" id="KW-1185">Reference proteome</keyword>
<proteinExistence type="predicted"/>